<dbReference type="NCBIfam" id="NF041109">
    <property type="entry name" value="VF_TspB_C_term"/>
    <property type="match status" value="1"/>
</dbReference>
<keyword evidence="3" id="KW-0732">Signal</keyword>
<evidence type="ECO:0000313" key="5">
    <source>
        <dbReference type="Proteomes" id="UP000004349"/>
    </source>
</evidence>
<proteinExistence type="predicted"/>
<feature type="region of interest" description="Disordered" evidence="1">
    <location>
        <begin position="202"/>
        <end position="244"/>
    </location>
</feature>
<dbReference type="EMBL" id="AFWE01000126">
    <property type="protein sequence ID" value="EGU36428.1"/>
    <property type="molecule type" value="Genomic_DNA"/>
</dbReference>
<evidence type="ECO:0000256" key="3">
    <source>
        <dbReference type="SAM" id="SignalP"/>
    </source>
</evidence>
<feature type="signal peptide" evidence="3">
    <location>
        <begin position="1"/>
        <end position="22"/>
    </location>
</feature>
<evidence type="ECO:0000256" key="2">
    <source>
        <dbReference type="SAM" id="Phobius"/>
    </source>
</evidence>
<protein>
    <submittedName>
        <fullName evidence="4">Uncharacterized protein</fullName>
    </submittedName>
</protein>
<feature type="chain" id="PRO_5003386828" evidence="3">
    <location>
        <begin position="23"/>
        <end position="493"/>
    </location>
</feature>
<comment type="caution">
    <text evidence="4">The sequence shown here is derived from an EMBL/GenBank/DDBJ whole genome shotgun (WGS) entry which is preliminary data.</text>
</comment>
<sequence length="493" mass="52577">MNIKQFSLLLFLFFGVSFGAFASTKIITPTHSTTLNVPCLTFGVSGTWSYWNTQCIGTSYEYSGTRVITRISGYRGQFKIYHRLPDGTETSAGTVFYSETTSCPVGSELNSSGACIVPPPSCEGDDIFNPDTGLCEDIPFCDRQSTIDQIIEADNACHAQGGTFVSQCNNGNDLIEPSLDLKCVMSDSCVVGGANWPECLSDLDPSKPIDPPSGGFNPDAPDTSNPKPPSFEKPNPDEVTPEETTDTAVLTALQNLNRDHNAAATALNKDLNDGIADLTTELDGINKTTHAVGETIDSQIKQDYEIYLAQKALSLSQIGAINNIGSDITSAIDGSSKDIVNAIDKLGEKEKGSITAVGCASFECDGDAATCYLAKSSWLNECGTRDALSGYEDSLSSLHDDLKGISQSSVNADGAFKGVYAESKTSADDALDAYTTANGFSFDGGCPAARTYHVLGQPWVIDFQPFCDLALVFRFFIMASASVASFLMIAKHL</sequence>
<organism evidence="4 5">
    <name type="scientific">Vibrio scophthalmi LMG 19158</name>
    <dbReference type="NCBI Taxonomy" id="870967"/>
    <lineage>
        <taxon>Bacteria</taxon>
        <taxon>Pseudomonadati</taxon>
        <taxon>Pseudomonadota</taxon>
        <taxon>Gammaproteobacteria</taxon>
        <taxon>Vibrionales</taxon>
        <taxon>Vibrionaceae</taxon>
        <taxon>Vibrio</taxon>
    </lineage>
</organism>
<dbReference type="Proteomes" id="UP000004349">
    <property type="component" value="Unassembled WGS sequence"/>
</dbReference>
<reference evidence="4 5" key="1">
    <citation type="journal article" date="2012" name="Int. J. Syst. Evol. Microbiol.">
        <title>Vibrio caribbeanicus sp. nov., isolated from the marine sponge Scleritoderma cyanea.</title>
        <authorList>
            <person name="Hoffmann M."/>
            <person name="Monday S.R."/>
            <person name="Allard M.W."/>
            <person name="Strain E.A."/>
            <person name="Whittaker P."/>
            <person name="Naum M."/>
            <person name="McCarthy P.J."/>
            <person name="Lopez J.V."/>
            <person name="Fischer M."/>
            <person name="Brown E.W."/>
        </authorList>
    </citation>
    <scope>NUCLEOTIDE SEQUENCE [LARGE SCALE GENOMIC DNA]</scope>
    <source>
        <strain evidence="4 5">LMG 19158</strain>
    </source>
</reference>
<evidence type="ECO:0000256" key="1">
    <source>
        <dbReference type="SAM" id="MobiDB-lite"/>
    </source>
</evidence>
<evidence type="ECO:0000313" key="4">
    <source>
        <dbReference type="EMBL" id="EGU36428.1"/>
    </source>
</evidence>
<keyword evidence="2" id="KW-0812">Transmembrane</keyword>
<dbReference type="eggNOG" id="ENOG5031NGS">
    <property type="taxonomic scope" value="Bacteria"/>
</dbReference>
<dbReference type="RefSeq" id="WP_005595566.1">
    <property type="nucleotide sequence ID" value="NZ_AFWE01000126.1"/>
</dbReference>
<accession>F9RNZ0</accession>
<gene>
    <name evidence="4" type="ORF">VIS19158_08223</name>
</gene>
<feature type="transmembrane region" description="Helical" evidence="2">
    <location>
        <begin position="471"/>
        <end position="490"/>
    </location>
</feature>
<name>F9RNZ0_9VIBR</name>
<keyword evidence="2" id="KW-0472">Membrane</keyword>
<keyword evidence="2" id="KW-1133">Transmembrane helix</keyword>
<dbReference type="AlphaFoldDB" id="F9RNZ0"/>